<evidence type="ECO:0000313" key="3">
    <source>
        <dbReference type="Proteomes" id="UP001500683"/>
    </source>
</evidence>
<evidence type="ECO:0000256" key="1">
    <source>
        <dbReference type="SAM" id="Phobius"/>
    </source>
</evidence>
<dbReference type="Proteomes" id="UP001500683">
    <property type="component" value="Unassembled WGS sequence"/>
</dbReference>
<keyword evidence="1" id="KW-0472">Membrane</keyword>
<dbReference type="EMBL" id="BAAAZG010000018">
    <property type="protein sequence ID" value="GAA4072416.1"/>
    <property type="molecule type" value="Genomic_DNA"/>
</dbReference>
<sequence length="155" mass="15998">MFWIALGSSIGSAFWAITIGFRVGPRISRAIFRRAEAGAWRAAALASVIQLGGVLLLAAAHGGSFALGRNGHDWAGVALVIVGMLACGPVFPGFVPKLNGAGLSAPYGNVRRRLEASGASHAQARAAAWAAGPFALMGCAWTIISPISFLLLLNE</sequence>
<comment type="caution">
    <text evidence="2">The sequence shown here is derived from an EMBL/GenBank/DDBJ whole genome shotgun (WGS) entry which is preliminary data.</text>
</comment>
<keyword evidence="1" id="KW-1133">Transmembrane helix</keyword>
<name>A0ABP7VQQ1_9ACTN</name>
<keyword evidence="3" id="KW-1185">Reference proteome</keyword>
<organism evidence="2 3">
    <name type="scientific">Actinomadura miaoliensis</name>
    <dbReference type="NCBI Taxonomy" id="430685"/>
    <lineage>
        <taxon>Bacteria</taxon>
        <taxon>Bacillati</taxon>
        <taxon>Actinomycetota</taxon>
        <taxon>Actinomycetes</taxon>
        <taxon>Streptosporangiales</taxon>
        <taxon>Thermomonosporaceae</taxon>
        <taxon>Actinomadura</taxon>
    </lineage>
</organism>
<feature type="transmembrane region" description="Helical" evidence="1">
    <location>
        <begin position="134"/>
        <end position="153"/>
    </location>
</feature>
<feature type="transmembrane region" description="Helical" evidence="1">
    <location>
        <begin position="74"/>
        <end position="95"/>
    </location>
</feature>
<feature type="transmembrane region" description="Helical" evidence="1">
    <location>
        <begin position="44"/>
        <end position="67"/>
    </location>
</feature>
<reference evidence="3" key="1">
    <citation type="journal article" date="2019" name="Int. J. Syst. Evol. Microbiol.">
        <title>The Global Catalogue of Microorganisms (GCM) 10K type strain sequencing project: providing services to taxonomists for standard genome sequencing and annotation.</title>
        <authorList>
            <consortium name="The Broad Institute Genomics Platform"/>
            <consortium name="The Broad Institute Genome Sequencing Center for Infectious Disease"/>
            <person name="Wu L."/>
            <person name="Ma J."/>
        </authorList>
    </citation>
    <scope>NUCLEOTIDE SEQUENCE [LARGE SCALE GENOMIC DNA]</scope>
    <source>
        <strain evidence="3">JCM 16702</strain>
    </source>
</reference>
<proteinExistence type="predicted"/>
<keyword evidence="1" id="KW-0812">Transmembrane</keyword>
<accession>A0ABP7VQQ1</accession>
<evidence type="ECO:0000313" key="2">
    <source>
        <dbReference type="EMBL" id="GAA4072416.1"/>
    </source>
</evidence>
<evidence type="ECO:0008006" key="4">
    <source>
        <dbReference type="Google" id="ProtNLM"/>
    </source>
</evidence>
<gene>
    <name evidence="2" type="ORF">GCM10022214_30620</name>
</gene>
<protein>
    <recommendedName>
        <fullName evidence="4">DUF2269 family protein</fullName>
    </recommendedName>
</protein>